<organism evidence="3 4">
    <name type="scientific">Saccharopolyspora montiporae</name>
    <dbReference type="NCBI Taxonomy" id="2781240"/>
    <lineage>
        <taxon>Bacteria</taxon>
        <taxon>Bacillati</taxon>
        <taxon>Actinomycetota</taxon>
        <taxon>Actinomycetes</taxon>
        <taxon>Pseudonocardiales</taxon>
        <taxon>Pseudonocardiaceae</taxon>
        <taxon>Saccharopolyspora</taxon>
    </lineage>
</organism>
<dbReference type="Proteomes" id="UP000598360">
    <property type="component" value="Unassembled WGS sequence"/>
</dbReference>
<sequence>MKWLPGGWQRSDWADPGRTTIPRGSRGQRGGTARFSTEHVPEPEPRTRVDRQPQSQQPTGLSAAARDVDVSAAAFRTLLIGGGVSGLLTVLCAATLVNKGSTVGMWVWQLIFGVLFLWFLNASRGMLNGRGFVFDRTGFYPRTRGEVFAVPWNEITAVGIGSLPWVEQRRPVAPERRHALEFYPADPGFAARHPELERWRIEEPAPMHGLPGERYRFHFAPFSGLPKQFESAVQQFAPQQWVGSYRRKLPPLD</sequence>
<gene>
    <name evidence="3" type="ORF">IQ251_17565</name>
</gene>
<evidence type="ECO:0000313" key="3">
    <source>
        <dbReference type="EMBL" id="MBE9376261.1"/>
    </source>
</evidence>
<feature type="transmembrane region" description="Helical" evidence="2">
    <location>
        <begin position="78"/>
        <end position="97"/>
    </location>
</feature>
<evidence type="ECO:0000256" key="2">
    <source>
        <dbReference type="SAM" id="Phobius"/>
    </source>
</evidence>
<evidence type="ECO:0000256" key="1">
    <source>
        <dbReference type="SAM" id="MobiDB-lite"/>
    </source>
</evidence>
<keyword evidence="2" id="KW-0812">Transmembrane</keyword>
<keyword evidence="4" id="KW-1185">Reference proteome</keyword>
<reference evidence="3" key="1">
    <citation type="submission" date="2020-10" db="EMBL/GenBank/DDBJ databases">
        <title>Diversity and distribution of actinomycetes associated with coral in the coast of Hainan.</title>
        <authorList>
            <person name="Li F."/>
        </authorList>
    </citation>
    <scope>NUCLEOTIDE SEQUENCE</scope>
    <source>
        <strain evidence="3">HNM0983</strain>
    </source>
</reference>
<dbReference type="AlphaFoldDB" id="A0A929BCE0"/>
<dbReference type="EMBL" id="JADEYC010000037">
    <property type="protein sequence ID" value="MBE9376261.1"/>
    <property type="molecule type" value="Genomic_DNA"/>
</dbReference>
<proteinExistence type="predicted"/>
<feature type="compositionally biased region" description="Basic and acidic residues" evidence="1">
    <location>
        <begin position="36"/>
        <end position="51"/>
    </location>
</feature>
<name>A0A929BCE0_9PSEU</name>
<keyword evidence="2" id="KW-0472">Membrane</keyword>
<keyword evidence="2" id="KW-1133">Transmembrane helix</keyword>
<comment type="caution">
    <text evidence="3">The sequence shown here is derived from an EMBL/GenBank/DDBJ whole genome shotgun (WGS) entry which is preliminary data.</text>
</comment>
<feature type="transmembrane region" description="Helical" evidence="2">
    <location>
        <begin position="103"/>
        <end position="120"/>
    </location>
</feature>
<dbReference type="RefSeq" id="WP_193929757.1">
    <property type="nucleotide sequence ID" value="NZ_JADEYC010000037.1"/>
</dbReference>
<feature type="region of interest" description="Disordered" evidence="1">
    <location>
        <begin position="1"/>
        <end position="63"/>
    </location>
</feature>
<protein>
    <submittedName>
        <fullName evidence="3">Uncharacterized protein</fullName>
    </submittedName>
</protein>
<evidence type="ECO:0000313" key="4">
    <source>
        <dbReference type="Proteomes" id="UP000598360"/>
    </source>
</evidence>
<accession>A0A929BCE0</accession>